<organism evidence="2 3">
    <name type="scientific">Penicillium camemberti (strain FM 013)</name>
    <dbReference type="NCBI Taxonomy" id="1429867"/>
    <lineage>
        <taxon>Eukaryota</taxon>
        <taxon>Fungi</taxon>
        <taxon>Dikarya</taxon>
        <taxon>Ascomycota</taxon>
        <taxon>Pezizomycotina</taxon>
        <taxon>Eurotiomycetes</taxon>
        <taxon>Eurotiomycetidae</taxon>
        <taxon>Eurotiales</taxon>
        <taxon>Aspergillaceae</taxon>
        <taxon>Penicillium</taxon>
    </lineage>
</organism>
<evidence type="ECO:0000313" key="3">
    <source>
        <dbReference type="Proteomes" id="UP000053732"/>
    </source>
</evidence>
<dbReference type="AlphaFoldDB" id="A0A0G4P982"/>
<protein>
    <submittedName>
        <fullName evidence="2">Str. FM013</fullName>
    </submittedName>
</protein>
<name>A0A0G4P982_PENC3</name>
<evidence type="ECO:0000256" key="1">
    <source>
        <dbReference type="SAM" id="Phobius"/>
    </source>
</evidence>
<keyword evidence="3" id="KW-1185">Reference proteome</keyword>
<dbReference type="EMBL" id="HG793141">
    <property type="protein sequence ID" value="CRL22878.1"/>
    <property type="molecule type" value="Genomic_DNA"/>
</dbReference>
<evidence type="ECO:0000313" key="2">
    <source>
        <dbReference type="EMBL" id="CRL22878.1"/>
    </source>
</evidence>
<keyword evidence="1" id="KW-0472">Membrane</keyword>
<gene>
    <name evidence="2" type="ORF">PCAMFM013_S008g000307</name>
</gene>
<keyword evidence="1" id="KW-1133">Transmembrane helix</keyword>
<proteinExistence type="predicted"/>
<sequence length="56" mass="6910">MTFHILVDSGDPRLTSQFDNWVYVPNNFEYFDDLAIWLFWVELVWNCSYLFTWVVR</sequence>
<dbReference type="Proteomes" id="UP000053732">
    <property type="component" value="Unassembled WGS sequence"/>
</dbReference>
<keyword evidence="1" id="KW-0812">Transmembrane</keyword>
<feature type="transmembrane region" description="Helical" evidence="1">
    <location>
        <begin position="34"/>
        <end position="55"/>
    </location>
</feature>
<reference evidence="2 3" key="1">
    <citation type="journal article" date="2014" name="Nat. Commun.">
        <title>Multiple recent horizontal transfers of a large genomic region in cheese making fungi.</title>
        <authorList>
            <person name="Cheeseman K."/>
            <person name="Ropars J."/>
            <person name="Renault P."/>
            <person name="Dupont J."/>
            <person name="Gouzy J."/>
            <person name="Branca A."/>
            <person name="Abraham A.L."/>
            <person name="Ceppi M."/>
            <person name="Conseiller E."/>
            <person name="Debuchy R."/>
            <person name="Malagnac F."/>
            <person name="Goarin A."/>
            <person name="Silar P."/>
            <person name="Lacoste S."/>
            <person name="Sallet E."/>
            <person name="Bensimon A."/>
            <person name="Giraud T."/>
            <person name="Brygoo Y."/>
        </authorList>
    </citation>
    <scope>NUCLEOTIDE SEQUENCE [LARGE SCALE GENOMIC DNA]</scope>
    <source>
        <strain evidence="3">FM 013</strain>
    </source>
</reference>
<accession>A0A0G4P982</accession>